<organism evidence="2">
    <name type="scientific">uncultured Chloroflexota bacterium</name>
    <dbReference type="NCBI Taxonomy" id="166587"/>
    <lineage>
        <taxon>Bacteria</taxon>
        <taxon>Bacillati</taxon>
        <taxon>Chloroflexota</taxon>
        <taxon>environmental samples</taxon>
    </lineage>
</organism>
<dbReference type="AlphaFoldDB" id="A0A6J4J5Z1"/>
<dbReference type="SUPFAM" id="SSF56112">
    <property type="entry name" value="Protein kinase-like (PK-like)"/>
    <property type="match status" value="1"/>
</dbReference>
<evidence type="ECO:0000259" key="1">
    <source>
        <dbReference type="Pfam" id="PF01636"/>
    </source>
</evidence>
<dbReference type="Pfam" id="PF01636">
    <property type="entry name" value="APH"/>
    <property type="match status" value="1"/>
</dbReference>
<dbReference type="InterPro" id="IPR011009">
    <property type="entry name" value="Kinase-like_dom_sf"/>
</dbReference>
<dbReference type="EMBL" id="CADCTC010000171">
    <property type="protein sequence ID" value="CAA9268888.1"/>
    <property type="molecule type" value="Genomic_DNA"/>
</dbReference>
<sequence>MASLLDCAGMTEAGGEQLLVGGRSTSGVVRVADTVRRPMGPWSPTVHALLRHLADRGFDESPRVLGVDAAGRETLTYMDGEVATDPSWQPGAPAYWPDWLRRMETVAAHGRLVRRLHEVAATFVTQDDGWREHQGRQGRDELVSHGDLGPWNIAYRDGLPIGIIDWDHCEPITPVVDFGTAAWNLVPLGDDRFPDTPQRLRRFCDAYGLSDPDTVLIAVHHGRLKRAEHLRFWHRRPAHSVRGLGGVAASLQWLDTHWDALAAVLDASPSASPAMTGDTPLAGLLRAGVARWA</sequence>
<dbReference type="Gene3D" id="3.90.1200.10">
    <property type="match status" value="1"/>
</dbReference>
<dbReference type="InterPro" id="IPR002575">
    <property type="entry name" value="Aminoglycoside_PTrfase"/>
</dbReference>
<gene>
    <name evidence="2" type="ORF">AVDCRST_MAG77-3074</name>
</gene>
<name>A0A6J4J5Z1_9CHLR</name>
<protein>
    <recommendedName>
        <fullName evidence="1">Aminoglycoside phosphotransferase domain-containing protein</fullName>
    </recommendedName>
</protein>
<evidence type="ECO:0000313" key="2">
    <source>
        <dbReference type="EMBL" id="CAA9268888.1"/>
    </source>
</evidence>
<proteinExistence type="predicted"/>
<accession>A0A6J4J5Z1</accession>
<reference evidence="2" key="1">
    <citation type="submission" date="2020-02" db="EMBL/GenBank/DDBJ databases">
        <authorList>
            <person name="Meier V. D."/>
        </authorList>
    </citation>
    <scope>NUCLEOTIDE SEQUENCE</scope>
    <source>
        <strain evidence="2">AVDCRST_MAG77</strain>
    </source>
</reference>
<feature type="domain" description="Aminoglycoside phosphotransferase" evidence="1">
    <location>
        <begin position="132"/>
        <end position="208"/>
    </location>
</feature>